<dbReference type="PANTHER" id="PTHR33693:SF9">
    <property type="entry name" value="TYPE-4 URACIL-DNA GLYCOSYLASE"/>
    <property type="match status" value="1"/>
</dbReference>
<dbReference type="EMBL" id="JAGSOH010000075">
    <property type="protein sequence ID" value="MBR7829113.1"/>
    <property type="molecule type" value="Genomic_DNA"/>
</dbReference>
<evidence type="ECO:0000256" key="1">
    <source>
        <dbReference type="ARBA" id="ARBA00006521"/>
    </source>
</evidence>
<dbReference type="Proteomes" id="UP000676325">
    <property type="component" value="Unassembled WGS sequence"/>
</dbReference>
<evidence type="ECO:0000259" key="10">
    <source>
        <dbReference type="SMART" id="SM00986"/>
    </source>
</evidence>
<evidence type="ECO:0000256" key="4">
    <source>
        <dbReference type="ARBA" id="ARBA00022723"/>
    </source>
</evidence>
<reference evidence="11" key="1">
    <citation type="submission" date="2021-04" db="EMBL/GenBank/DDBJ databases">
        <title>Genome based classification of Actinospica acidithermotolerans sp. nov., an actinobacterium isolated from an Indonesian hot spring.</title>
        <authorList>
            <person name="Kusuma A.B."/>
            <person name="Putra K.E."/>
            <person name="Nafisah S."/>
            <person name="Loh J."/>
            <person name="Nouioui I."/>
            <person name="Goodfellow M."/>
        </authorList>
    </citation>
    <scope>NUCLEOTIDE SEQUENCE</scope>
    <source>
        <strain evidence="11">MGRD01-02</strain>
    </source>
</reference>
<keyword evidence="7" id="KW-0408">Iron</keyword>
<evidence type="ECO:0000256" key="7">
    <source>
        <dbReference type="ARBA" id="ARBA00023004"/>
    </source>
</evidence>
<dbReference type="PANTHER" id="PTHR33693">
    <property type="entry name" value="TYPE-5 URACIL-DNA GLYCOSYLASE"/>
    <property type="match status" value="1"/>
</dbReference>
<dbReference type="SUPFAM" id="SSF52141">
    <property type="entry name" value="Uracil-DNA glycosylase-like"/>
    <property type="match status" value="1"/>
</dbReference>
<dbReference type="GO" id="GO:0006281">
    <property type="term" value="P:DNA repair"/>
    <property type="evidence" value="ECO:0007669"/>
    <property type="project" value="UniProtKB-KW"/>
</dbReference>
<dbReference type="GO" id="GO:0046872">
    <property type="term" value="F:metal ion binding"/>
    <property type="evidence" value="ECO:0007669"/>
    <property type="project" value="UniProtKB-KW"/>
</dbReference>
<dbReference type="AlphaFoldDB" id="A0A941EEU2"/>
<keyword evidence="8" id="KW-0411">Iron-sulfur</keyword>
<keyword evidence="12" id="KW-1185">Reference proteome</keyword>
<organism evidence="11 12">
    <name type="scientific">Actinospica acidithermotolerans</name>
    <dbReference type="NCBI Taxonomy" id="2828514"/>
    <lineage>
        <taxon>Bacteria</taxon>
        <taxon>Bacillati</taxon>
        <taxon>Actinomycetota</taxon>
        <taxon>Actinomycetes</taxon>
        <taxon>Catenulisporales</taxon>
        <taxon>Actinospicaceae</taxon>
        <taxon>Actinospica</taxon>
    </lineage>
</organism>
<keyword evidence="3" id="KW-0004">4Fe-4S</keyword>
<keyword evidence="5" id="KW-0227">DNA damage</keyword>
<evidence type="ECO:0000256" key="2">
    <source>
        <dbReference type="ARBA" id="ARBA00019403"/>
    </source>
</evidence>
<dbReference type="GO" id="GO:0097506">
    <property type="term" value="F:deaminated base DNA N-glycosylase activity"/>
    <property type="evidence" value="ECO:0007669"/>
    <property type="project" value="UniProtKB-ARBA"/>
</dbReference>
<comment type="similarity">
    <text evidence="1">Belongs to the uracil-DNA glycosylase (UDG) superfamily. Type 4 (UDGa) family.</text>
</comment>
<feature type="domain" description="Uracil-DNA glycosylase-like" evidence="10">
    <location>
        <begin position="47"/>
        <end position="211"/>
    </location>
</feature>
<accession>A0A941EEU2</accession>
<keyword evidence="4" id="KW-0479">Metal-binding</keyword>
<sequence length="219" mass="24031">MSNEASRARHPGAERFIPDTDDLAEMAEAARECRGCDLYRGATQTVFGNGAERARVLMLGEQPGDQEDRQGEPFVGPAGAILRRALVDAGVAERSVYLTNAVKHFRWRRDESRGKRRIHQRPDAGQVAACRPWWLAEVRAVRPEILVALGATAGQALFGSSFRVGSTRGAMLEWQEPGGRTIPVLATIHPSAVLRATDREVAYAGFVGDMRKLAKLLKQ</sequence>
<evidence type="ECO:0000313" key="11">
    <source>
        <dbReference type="EMBL" id="MBR7829113.1"/>
    </source>
</evidence>
<keyword evidence="6" id="KW-0378">Hydrolase</keyword>
<dbReference type="InterPro" id="IPR005122">
    <property type="entry name" value="Uracil-DNA_glycosylase-like"/>
</dbReference>
<dbReference type="GO" id="GO:0051539">
    <property type="term" value="F:4 iron, 4 sulfur cluster binding"/>
    <property type="evidence" value="ECO:0007669"/>
    <property type="project" value="UniProtKB-KW"/>
</dbReference>
<dbReference type="Pfam" id="PF03167">
    <property type="entry name" value="UDG"/>
    <property type="match status" value="1"/>
</dbReference>
<evidence type="ECO:0000313" key="12">
    <source>
        <dbReference type="Proteomes" id="UP000676325"/>
    </source>
</evidence>
<protein>
    <recommendedName>
        <fullName evidence="2">Type-4 uracil-DNA glycosylase</fullName>
    </recommendedName>
</protein>
<evidence type="ECO:0000256" key="6">
    <source>
        <dbReference type="ARBA" id="ARBA00022801"/>
    </source>
</evidence>
<dbReference type="InterPro" id="IPR036895">
    <property type="entry name" value="Uracil-DNA_glycosylase-like_sf"/>
</dbReference>
<dbReference type="InterPro" id="IPR051536">
    <property type="entry name" value="UDG_Type-4/5"/>
</dbReference>
<evidence type="ECO:0000256" key="9">
    <source>
        <dbReference type="ARBA" id="ARBA00023204"/>
    </source>
</evidence>
<dbReference type="CDD" id="cd10030">
    <property type="entry name" value="UDG-F4_TTUDGA_SPO1dp_like"/>
    <property type="match status" value="1"/>
</dbReference>
<dbReference type="RefSeq" id="WP_212520250.1">
    <property type="nucleotide sequence ID" value="NZ_JAGSOH010000075.1"/>
</dbReference>
<dbReference type="SMART" id="SM00986">
    <property type="entry name" value="UDG"/>
    <property type="match status" value="1"/>
</dbReference>
<name>A0A941EEU2_9ACTN</name>
<gene>
    <name evidence="11" type="ORF">KDK95_22590</name>
</gene>
<evidence type="ECO:0000256" key="5">
    <source>
        <dbReference type="ARBA" id="ARBA00022763"/>
    </source>
</evidence>
<dbReference type="NCBIfam" id="TIGR03914">
    <property type="entry name" value="UDG_fam_dom"/>
    <property type="match status" value="1"/>
</dbReference>
<proteinExistence type="inferred from homology"/>
<dbReference type="InterPro" id="IPR005273">
    <property type="entry name" value="Ura-DNA_glyco_family4"/>
</dbReference>
<evidence type="ECO:0000256" key="8">
    <source>
        <dbReference type="ARBA" id="ARBA00023014"/>
    </source>
</evidence>
<evidence type="ECO:0000256" key="3">
    <source>
        <dbReference type="ARBA" id="ARBA00022485"/>
    </source>
</evidence>
<dbReference type="SMART" id="SM00987">
    <property type="entry name" value="UreE_C"/>
    <property type="match status" value="1"/>
</dbReference>
<keyword evidence="9" id="KW-0234">DNA repair</keyword>
<dbReference type="Gene3D" id="3.40.470.10">
    <property type="entry name" value="Uracil-DNA glycosylase-like domain"/>
    <property type="match status" value="1"/>
</dbReference>
<comment type="caution">
    <text evidence="11">The sequence shown here is derived from an EMBL/GenBank/DDBJ whole genome shotgun (WGS) entry which is preliminary data.</text>
</comment>